<sequence>MESKQYNLNPYELLSKIYNNNIEGFSEEEISEAEKRLNIKLPKLLREYYLHYGKLGINNCVHRIFSPEELDFSYNYLMEEVEDEDEETTLEDLKKTKNYLLFWIENQGCWYQGVDVEDIKNDNPKIHITTNDDLFEWDVCSNSFYSHILSMIYEQLRGSDLEYEDIPKEDIRSVLKQNEIDIKKLIPAVNPYDCVHVVTCWDEDKKRLFYFTREKEELESLNIISAKII</sequence>
<evidence type="ECO:0000313" key="2">
    <source>
        <dbReference type="EMBL" id="NMM63051.1"/>
    </source>
</evidence>
<accession>A0A7Y0EGN7</accession>
<dbReference type="Pfam" id="PF09346">
    <property type="entry name" value="SMI1_KNR4"/>
    <property type="match status" value="1"/>
</dbReference>
<feature type="domain" description="Knr4/Smi1-like" evidence="1">
    <location>
        <begin position="24"/>
        <end position="150"/>
    </location>
</feature>
<dbReference type="InterPro" id="IPR037883">
    <property type="entry name" value="Knr4/Smi1-like_sf"/>
</dbReference>
<dbReference type="Gene3D" id="3.40.1580.10">
    <property type="entry name" value="SMI1/KNR4-like"/>
    <property type="match status" value="1"/>
</dbReference>
<protein>
    <submittedName>
        <fullName evidence="2">SMI1/KNR4 family protein</fullName>
    </submittedName>
</protein>
<comment type="caution">
    <text evidence="2">The sequence shown here is derived from an EMBL/GenBank/DDBJ whole genome shotgun (WGS) entry which is preliminary data.</text>
</comment>
<gene>
    <name evidence="2" type="ORF">HBE96_10125</name>
</gene>
<dbReference type="SUPFAM" id="SSF160631">
    <property type="entry name" value="SMI1/KNR4-like"/>
    <property type="match status" value="1"/>
</dbReference>
<dbReference type="Proteomes" id="UP000537131">
    <property type="component" value="Unassembled WGS sequence"/>
</dbReference>
<organism evidence="2 3">
    <name type="scientific">Clostridium muellerianum</name>
    <dbReference type="NCBI Taxonomy" id="2716538"/>
    <lineage>
        <taxon>Bacteria</taxon>
        <taxon>Bacillati</taxon>
        <taxon>Bacillota</taxon>
        <taxon>Clostridia</taxon>
        <taxon>Eubacteriales</taxon>
        <taxon>Clostridiaceae</taxon>
        <taxon>Clostridium</taxon>
    </lineage>
</organism>
<dbReference type="AlphaFoldDB" id="A0A7Y0EGN7"/>
<dbReference type="InterPro" id="IPR018958">
    <property type="entry name" value="Knr4/Smi1-like_dom"/>
</dbReference>
<reference evidence="2 3" key="1">
    <citation type="submission" date="2020-06" db="EMBL/GenBank/DDBJ databases">
        <title>Complete Genome Sequence of Clostridium muelleri sp. nov. P21T, an Acid-Alcohol Producing Acetogen Isolated from Old Hay.</title>
        <authorList>
            <person name="Duncan K.E."/>
            <person name="Tanner R.S."/>
        </authorList>
    </citation>
    <scope>NUCLEOTIDE SEQUENCE [LARGE SCALE GENOMIC DNA]</scope>
    <source>
        <strain evidence="2 3">P21</strain>
    </source>
</reference>
<keyword evidence="3" id="KW-1185">Reference proteome</keyword>
<dbReference type="SMART" id="SM00860">
    <property type="entry name" value="SMI1_KNR4"/>
    <property type="match status" value="1"/>
</dbReference>
<evidence type="ECO:0000259" key="1">
    <source>
        <dbReference type="SMART" id="SM00860"/>
    </source>
</evidence>
<dbReference type="RefSeq" id="WP_169297653.1">
    <property type="nucleotide sequence ID" value="NZ_JABBNI010000017.1"/>
</dbReference>
<evidence type="ECO:0000313" key="3">
    <source>
        <dbReference type="Proteomes" id="UP000537131"/>
    </source>
</evidence>
<dbReference type="EMBL" id="JABBNI010000017">
    <property type="protein sequence ID" value="NMM63051.1"/>
    <property type="molecule type" value="Genomic_DNA"/>
</dbReference>
<proteinExistence type="predicted"/>
<name>A0A7Y0EGN7_9CLOT</name>